<feature type="domain" description="DUF4158" evidence="1">
    <location>
        <begin position="5"/>
        <end position="51"/>
    </location>
</feature>
<reference evidence="2 3" key="1">
    <citation type="submission" date="2018-08" db="EMBL/GenBank/DDBJ databases">
        <title>Recombination of ecologically and evolutionarily significant loci maintains genetic cohesion in the Pseudomonas syringae species complex.</title>
        <authorList>
            <person name="Dillon M."/>
            <person name="Thakur S."/>
            <person name="Almeida R.N.D."/>
            <person name="Weir B.S."/>
            <person name="Guttman D.S."/>
        </authorList>
    </citation>
    <scope>NUCLEOTIDE SEQUENCE [LARGE SCALE GENOMIC DNA]</scope>
    <source>
        <strain evidence="2 3">ICMP 4332</strain>
    </source>
</reference>
<comment type="caution">
    <text evidence="2">The sequence shown here is derived from an EMBL/GenBank/DDBJ whole genome shotgun (WGS) entry which is preliminary data.</text>
</comment>
<organism evidence="2 3">
    <name type="scientific">Pseudomonas savastanoi pv. glycinea</name>
    <name type="common">Pseudomonas syringae pv. glycinea</name>
    <dbReference type="NCBI Taxonomy" id="318"/>
    <lineage>
        <taxon>Bacteria</taxon>
        <taxon>Pseudomonadati</taxon>
        <taxon>Pseudomonadota</taxon>
        <taxon>Gammaproteobacteria</taxon>
        <taxon>Pseudomonadales</taxon>
        <taxon>Pseudomonadaceae</taxon>
        <taxon>Pseudomonas</taxon>
    </lineage>
</organism>
<dbReference type="Proteomes" id="UP000279057">
    <property type="component" value="Unassembled WGS sequence"/>
</dbReference>
<dbReference type="Pfam" id="PF13700">
    <property type="entry name" value="DUF4158"/>
    <property type="match status" value="1"/>
</dbReference>
<protein>
    <recommendedName>
        <fullName evidence="1">DUF4158 domain-containing protein</fullName>
    </recommendedName>
</protein>
<dbReference type="InterPro" id="IPR025296">
    <property type="entry name" value="DUF4158"/>
</dbReference>
<proteinExistence type="predicted"/>
<sequence>MPVGFLTQEQRDGFGRYVDPPSREELERYFHLSDDDHKALLPLRGEHNRLDA</sequence>
<evidence type="ECO:0000313" key="3">
    <source>
        <dbReference type="Proteomes" id="UP000279057"/>
    </source>
</evidence>
<dbReference type="EMBL" id="RBOM01000043">
    <property type="protein sequence ID" value="RMM67576.1"/>
    <property type="molecule type" value="Genomic_DNA"/>
</dbReference>
<accession>A0A3M6FKM1</accession>
<name>A0A3M6FKM1_PSESG</name>
<evidence type="ECO:0000313" key="2">
    <source>
        <dbReference type="EMBL" id="RMM67576.1"/>
    </source>
</evidence>
<gene>
    <name evidence="2" type="ORF">ALQ74_02540</name>
</gene>
<dbReference type="AlphaFoldDB" id="A0A3M6FKM1"/>
<evidence type="ECO:0000259" key="1">
    <source>
        <dbReference type="Pfam" id="PF13700"/>
    </source>
</evidence>